<dbReference type="InterPro" id="IPR023214">
    <property type="entry name" value="HAD_sf"/>
</dbReference>
<dbReference type="GO" id="GO:0005744">
    <property type="term" value="C:TIM23 mitochondrial import inner membrane translocase complex"/>
    <property type="evidence" value="ECO:0007669"/>
    <property type="project" value="UniProtKB-UniRule"/>
</dbReference>
<evidence type="ECO:0000256" key="1">
    <source>
        <dbReference type="ARBA" id="ARBA00004434"/>
    </source>
</evidence>
<feature type="domain" description="FCP1 homology" evidence="14">
    <location>
        <begin position="222"/>
        <end position="366"/>
    </location>
</feature>
<evidence type="ECO:0000313" key="15">
    <source>
        <dbReference type="EMBL" id="KAK2185763.1"/>
    </source>
</evidence>
<evidence type="ECO:0000259" key="14">
    <source>
        <dbReference type="PROSITE" id="PS50969"/>
    </source>
</evidence>
<evidence type="ECO:0000256" key="5">
    <source>
        <dbReference type="ARBA" id="ARBA00022792"/>
    </source>
</evidence>
<comment type="subunit">
    <text evidence="12">Component of the TIM23 complex.</text>
</comment>
<dbReference type="EMBL" id="JAODUO010000224">
    <property type="protein sequence ID" value="KAK2185763.1"/>
    <property type="molecule type" value="Genomic_DNA"/>
</dbReference>
<keyword evidence="5" id="KW-0999">Mitochondrion inner membrane</keyword>
<gene>
    <name evidence="15" type="ORF">NP493_223g04018</name>
</gene>
<evidence type="ECO:0000313" key="16">
    <source>
        <dbReference type="Proteomes" id="UP001209878"/>
    </source>
</evidence>
<keyword evidence="4" id="KW-0812">Transmembrane</keyword>
<proteinExistence type="inferred from homology"/>
<accession>A0AAD9UDU7</accession>
<feature type="compositionally biased region" description="Polar residues" evidence="13">
    <location>
        <begin position="106"/>
        <end position="120"/>
    </location>
</feature>
<evidence type="ECO:0000256" key="10">
    <source>
        <dbReference type="ARBA" id="ARBA00023128"/>
    </source>
</evidence>
<keyword evidence="9 12" id="KW-0811">Translocation</keyword>
<keyword evidence="6 12" id="KW-0653">Protein transport</keyword>
<evidence type="ECO:0000256" key="12">
    <source>
        <dbReference type="RuleBase" id="RU365079"/>
    </source>
</evidence>
<dbReference type="InterPro" id="IPR036412">
    <property type="entry name" value="HAD-like_sf"/>
</dbReference>
<dbReference type="Gene3D" id="3.40.50.1000">
    <property type="entry name" value="HAD superfamily/HAD-like"/>
    <property type="match status" value="1"/>
</dbReference>
<dbReference type="FunFam" id="3.40.50.1000:FF:000019">
    <property type="entry name" value="Mitochondrial import inner membrane translocase subunit TIM50"/>
    <property type="match status" value="1"/>
</dbReference>
<evidence type="ECO:0000256" key="9">
    <source>
        <dbReference type="ARBA" id="ARBA00023010"/>
    </source>
</evidence>
<keyword evidence="3 12" id="KW-0813">Transport</keyword>
<protein>
    <recommendedName>
        <fullName evidence="12">Mitochondrial import inner membrane translocase subunit TIM50</fullName>
    </recommendedName>
</protein>
<sequence length="431" mass="48939">MAAMGSMCGTQTQLALKLLQNSAFQLSSMRTFNVCIHRSMVTKQLTFLAPLCATKQCHKLFRNGAKCCFVSPLTLACFTQGQSCTYATQSGKGLTDEILKQKLGAMSQSDANAKQPQDSANKSSGGDKKKKNEDSWFSNKNAWKLGLVSLSVMGAFLVGQLLVVWGSPVRDPDGNEMRDEFSDQPTWKAYPKRAFKEFNFFKQMIQDPSSEKLLPDPLKEPWYQPPYTLVLEMTDVLVHPDWTLATGWRFKKRPAVEYFLQQVGPPLFEVVIYTHEQGFTAFPIIDALDKNGYVSFRLFRDATKYLNGRHVKDLGCLNRDLSKVIIVDCDPDSYQLHPRNALGLKRWKGNDDDRTLVDLAVFLRTIAMSGVEDIRTVLDHYNQFDDPLEAFKENQRLLQLEQEKQSAMAAQRKEQKSLAGNWSRTLTGMWR</sequence>
<comment type="subcellular location">
    <subcellularLocation>
        <location evidence="1 12">Mitochondrion inner membrane</location>
        <topology evidence="1 12">Single-pass membrane protein</topology>
    </subcellularLocation>
</comment>
<organism evidence="15 16">
    <name type="scientific">Ridgeia piscesae</name>
    <name type="common">Tubeworm</name>
    <dbReference type="NCBI Taxonomy" id="27915"/>
    <lineage>
        <taxon>Eukaryota</taxon>
        <taxon>Metazoa</taxon>
        <taxon>Spiralia</taxon>
        <taxon>Lophotrochozoa</taxon>
        <taxon>Annelida</taxon>
        <taxon>Polychaeta</taxon>
        <taxon>Sedentaria</taxon>
        <taxon>Canalipalpata</taxon>
        <taxon>Sabellida</taxon>
        <taxon>Siboglinidae</taxon>
        <taxon>Ridgeia</taxon>
    </lineage>
</organism>
<reference evidence="15" key="1">
    <citation type="journal article" date="2023" name="Mol. Biol. Evol.">
        <title>Third-Generation Sequencing Reveals the Adaptive Role of the Epigenome in Three Deep-Sea Polychaetes.</title>
        <authorList>
            <person name="Perez M."/>
            <person name="Aroh O."/>
            <person name="Sun Y."/>
            <person name="Lan Y."/>
            <person name="Juniper S.K."/>
            <person name="Young C.R."/>
            <person name="Angers B."/>
            <person name="Qian P.Y."/>
        </authorList>
    </citation>
    <scope>NUCLEOTIDE SEQUENCE</scope>
    <source>
        <strain evidence="15">R07B-5</strain>
    </source>
</reference>
<dbReference type="Proteomes" id="UP001209878">
    <property type="component" value="Unassembled WGS sequence"/>
</dbReference>
<keyword evidence="10 12" id="KW-0496">Mitochondrion</keyword>
<name>A0AAD9UDU7_RIDPI</name>
<evidence type="ECO:0000256" key="11">
    <source>
        <dbReference type="ARBA" id="ARBA00023136"/>
    </source>
</evidence>
<dbReference type="GO" id="GO:0015031">
    <property type="term" value="P:protein transport"/>
    <property type="evidence" value="ECO:0007669"/>
    <property type="project" value="UniProtKB-KW"/>
</dbReference>
<evidence type="ECO:0000256" key="2">
    <source>
        <dbReference type="ARBA" id="ARBA00006344"/>
    </source>
</evidence>
<comment type="function">
    <text evidence="12">Essential component of the TIM23 complex, a complex that mediates the translocation of transit peptide-containing proteins across the mitochondrial inner membrane.</text>
</comment>
<dbReference type="InterPro" id="IPR004274">
    <property type="entry name" value="FCP1_dom"/>
</dbReference>
<evidence type="ECO:0000256" key="8">
    <source>
        <dbReference type="ARBA" id="ARBA00022989"/>
    </source>
</evidence>
<comment type="similarity">
    <text evidence="2 12">Belongs to the TIM50 family.</text>
</comment>
<dbReference type="SMART" id="SM00577">
    <property type="entry name" value="CPDc"/>
    <property type="match status" value="1"/>
</dbReference>
<dbReference type="InterPro" id="IPR050365">
    <property type="entry name" value="TIM50"/>
</dbReference>
<dbReference type="AlphaFoldDB" id="A0AAD9UDU7"/>
<comment type="caution">
    <text evidence="15">The sequence shown here is derived from an EMBL/GenBank/DDBJ whole genome shotgun (WGS) entry which is preliminary data.</text>
</comment>
<keyword evidence="8" id="KW-1133">Transmembrane helix</keyword>
<evidence type="ECO:0000256" key="6">
    <source>
        <dbReference type="ARBA" id="ARBA00022927"/>
    </source>
</evidence>
<feature type="region of interest" description="Disordered" evidence="13">
    <location>
        <begin position="106"/>
        <end position="133"/>
    </location>
</feature>
<dbReference type="PANTHER" id="PTHR12210">
    <property type="entry name" value="DULLARD PROTEIN PHOSPHATASE"/>
    <property type="match status" value="1"/>
</dbReference>
<evidence type="ECO:0000256" key="13">
    <source>
        <dbReference type="SAM" id="MobiDB-lite"/>
    </source>
</evidence>
<evidence type="ECO:0000256" key="3">
    <source>
        <dbReference type="ARBA" id="ARBA00022448"/>
    </source>
</evidence>
<evidence type="ECO:0000256" key="4">
    <source>
        <dbReference type="ARBA" id="ARBA00022692"/>
    </source>
</evidence>
<keyword evidence="7 12" id="KW-0809">Transit peptide</keyword>
<keyword evidence="11" id="KW-0472">Membrane</keyword>
<dbReference type="PROSITE" id="PS50969">
    <property type="entry name" value="FCP1"/>
    <property type="match status" value="1"/>
</dbReference>
<dbReference type="Pfam" id="PF03031">
    <property type="entry name" value="NIF"/>
    <property type="match status" value="1"/>
</dbReference>
<dbReference type="SUPFAM" id="SSF56784">
    <property type="entry name" value="HAD-like"/>
    <property type="match status" value="1"/>
</dbReference>
<dbReference type="CDD" id="cd07521">
    <property type="entry name" value="HAD_FCP1-like"/>
    <property type="match status" value="1"/>
</dbReference>
<keyword evidence="16" id="KW-1185">Reference proteome</keyword>
<evidence type="ECO:0000256" key="7">
    <source>
        <dbReference type="ARBA" id="ARBA00022946"/>
    </source>
</evidence>